<organism evidence="1 2">
    <name type="scientific">Parelaphostrongylus tenuis</name>
    <name type="common">Meningeal worm</name>
    <dbReference type="NCBI Taxonomy" id="148309"/>
    <lineage>
        <taxon>Eukaryota</taxon>
        <taxon>Metazoa</taxon>
        <taxon>Ecdysozoa</taxon>
        <taxon>Nematoda</taxon>
        <taxon>Chromadorea</taxon>
        <taxon>Rhabditida</taxon>
        <taxon>Rhabditina</taxon>
        <taxon>Rhabditomorpha</taxon>
        <taxon>Strongyloidea</taxon>
        <taxon>Metastrongylidae</taxon>
        <taxon>Parelaphostrongylus</taxon>
    </lineage>
</organism>
<sequence length="137" mass="15943">MNRFSRGESLRNFQALVTKCIASSAETDCYRWASKGSTRSRSIIISRTATLTYNRSLITTNQRQKQAESNKNFMILMYGIVEQELRYPGDSKLKIHIFHWKRELTAESVAYEGPTDPQDGRMKDDALKWQDRKNDMI</sequence>
<dbReference type="EMBL" id="JAHQIW010000513">
    <property type="protein sequence ID" value="KAJ1348485.1"/>
    <property type="molecule type" value="Genomic_DNA"/>
</dbReference>
<dbReference type="Proteomes" id="UP001196413">
    <property type="component" value="Unassembled WGS sequence"/>
</dbReference>
<protein>
    <submittedName>
        <fullName evidence="1">Uncharacterized protein</fullName>
    </submittedName>
</protein>
<name>A0AAD5LZP8_PARTN</name>
<accession>A0AAD5LZP8</accession>
<evidence type="ECO:0000313" key="1">
    <source>
        <dbReference type="EMBL" id="KAJ1348485.1"/>
    </source>
</evidence>
<reference evidence="1" key="1">
    <citation type="submission" date="2021-06" db="EMBL/GenBank/DDBJ databases">
        <title>Parelaphostrongylus tenuis whole genome reference sequence.</title>
        <authorList>
            <person name="Garwood T.J."/>
            <person name="Larsen P.A."/>
            <person name="Fountain-Jones N.M."/>
            <person name="Garbe J.R."/>
            <person name="Macchietto M.G."/>
            <person name="Kania S.A."/>
            <person name="Gerhold R.W."/>
            <person name="Richards J.E."/>
            <person name="Wolf T.M."/>
        </authorList>
    </citation>
    <scope>NUCLEOTIDE SEQUENCE</scope>
    <source>
        <strain evidence="1">MNPRO001-30</strain>
        <tissue evidence="1">Meninges</tissue>
    </source>
</reference>
<evidence type="ECO:0000313" key="2">
    <source>
        <dbReference type="Proteomes" id="UP001196413"/>
    </source>
</evidence>
<proteinExistence type="predicted"/>
<keyword evidence="2" id="KW-1185">Reference proteome</keyword>
<comment type="caution">
    <text evidence="1">The sequence shown here is derived from an EMBL/GenBank/DDBJ whole genome shotgun (WGS) entry which is preliminary data.</text>
</comment>
<dbReference type="AlphaFoldDB" id="A0AAD5LZP8"/>
<gene>
    <name evidence="1" type="ORF">KIN20_003793</name>
</gene>